<name>A0A371HQM8_MUCPR</name>
<dbReference type="AlphaFoldDB" id="A0A371HQM8"/>
<feature type="non-terminal residue" evidence="1">
    <location>
        <position position="1"/>
    </location>
</feature>
<dbReference type="Proteomes" id="UP000257109">
    <property type="component" value="Unassembled WGS sequence"/>
</dbReference>
<evidence type="ECO:0000313" key="2">
    <source>
        <dbReference type="Proteomes" id="UP000257109"/>
    </source>
</evidence>
<comment type="caution">
    <text evidence="1">The sequence shown here is derived from an EMBL/GenBank/DDBJ whole genome shotgun (WGS) entry which is preliminary data.</text>
</comment>
<evidence type="ECO:0000313" key="1">
    <source>
        <dbReference type="EMBL" id="RDY04984.1"/>
    </source>
</evidence>
<sequence>MDDPSRVPPSQGKQHKVQELCGTLTRSKVIIISPMRFHILNPLRGNEFHMLVNVEGDSRHNSPITT</sequence>
<organism evidence="1 2">
    <name type="scientific">Mucuna pruriens</name>
    <name type="common">Velvet bean</name>
    <name type="synonym">Dolichos pruriens</name>
    <dbReference type="NCBI Taxonomy" id="157652"/>
    <lineage>
        <taxon>Eukaryota</taxon>
        <taxon>Viridiplantae</taxon>
        <taxon>Streptophyta</taxon>
        <taxon>Embryophyta</taxon>
        <taxon>Tracheophyta</taxon>
        <taxon>Spermatophyta</taxon>
        <taxon>Magnoliopsida</taxon>
        <taxon>eudicotyledons</taxon>
        <taxon>Gunneridae</taxon>
        <taxon>Pentapetalae</taxon>
        <taxon>rosids</taxon>
        <taxon>fabids</taxon>
        <taxon>Fabales</taxon>
        <taxon>Fabaceae</taxon>
        <taxon>Papilionoideae</taxon>
        <taxon>50 kb inversion clade</taxon>
        <taxon>NPAAA clade</taxon>
        <taxon>indigoferoid/millettioid clade</taxon>
        <taxon>Phaseoleae</taxon>
        <taxon>Mucuna</taxon>
    </lineage>
</organism>
<dbReference type="EMBL" id="QJKJ01001967">
    <property type="protein sequence ID" value="RDY04984.1"/>
    <property type="molecule type" value="Genomic_DNA"/>
</dbReference>
<reference evidence="1" key="1">
    <citation type="submission" date="2018-05" db="EMBL/GenBank/DDBJ databases">
        <title>Draft genome of Mucuna pruriens seed.</title>
        <authorList>
            <person name="Nnadi N.E."/>
            <person name="Vos R."/>
            <person name="Hasami M.H."/>
            <person name="Devisetty U.K."/>
            <person name="Aguiy J.C."/>
        </authorList>
    </citation>
    <scope>NUCLEOTIDE SEQUENCE [LARGE SCALE GENOMIC DNA]</scope>
    <source>
        <strain evidence="1">JCA_2017</strain>
    </source>
</reference>
<protein>
    <submittedName>
        <fullName evidence="1">Uncharacterized protein</fullName>
    </submittedName>
</protein>
<accession>A0A371HQM8</accession>
<proteinExistence type="predicted"/>
<gene>
    <name evidence="1" type="ORF">CR513_11236</name>
</gene>
<keyword evidence="2" id="KW-1185">Reference proteome</keyword>